<evidence type="ECO:0000313" key="1">
    <source>
        <dbReference type="EMBL" id="KAK9696675.1"/>
    </source>
</evidence>
<evidence type="ECO:0000313" key="2">
    <source>
        <dbReference type="Proteomes" id="UP001458880"/>
    </source>
</evidence>
<protein>
    <submittedName>
        <fullName evidence="1">Uncharacterized protein</fullName>
    </submittedName>
</protein>
<organism evidence="1 2">
    <name type="scientific">Popillia japonica</name>
    <name type="common">Japanese beetle</name>
    <dbReference type="NCBI Taxonomy" id="7064"/>
    <lineage>
        <taxon>Eukaryota</taxon>
        <taxon>Metazoa</taxon>
        <taxon>Ecdysozoa</taxon>
        <taxon>Arthropoda</taxon>
        <taxon>Hexapoda</taxon>
        <taxon>Insecta</taxon>
        <taxon>Pterygota</taxon>
        <taxon>Neoptera</taxon>
        <taxon>Endopterygota</taxon>
        <taxon>Coleoptera</taxon>
        <taxon>Polyphaga</taxon>
        <taxon>Scarabaeiformia</taxon>
        <taxon>Scarabaeidae</taxon>
        <taxon>Rutelinae</taxon>
        <taxon>Popillia</taxon>
    </lineage>
</organism>
<accession>A0AAW1J192</accession>
<comment type="caution">
    <text evidence="1">The sequence shown here is derived from an EMBL/GenBank/DDBJ whole genome shotgun (WGS) entry which is preliminary data.</text>
</comment>
<dbReference type="AlphaFoldDB" id="A0AAW1J192"/>
<sequence>MSVNQYLCLSVRYFSEVKAKVVTTFLGIVEVKDANAVGLANTLTDYIRKTGLKVENLLALATYGASVLCGSKNSVFTILKAALPKLKAKIRKLTS</sequence>
<proteinExistence type="predicted"/>
<name>A0AAW1J192_POPJA</name>
<reference evidence="1 2" key="1">
    <citation type="journal article" date="2024" name="BMC Genomics">
        <title>De novo assembly and annotation of Popillia japonica's genome with initial clues to its potential as an invasive pest.</title>
        <authorList>
            <person name="Cucini C."/>
            <person name="Boschi S."/>
            <person name="Funari R."/>
            <person name="Cardaioli E."/>
            <person name="Iannotti N."/>
            <person name="Marturano G."/>
            <person name="Paoli F."/>
            <person name="Bruttini M."/>
            <person name="Carapelli A."/>
            <person name="Frati F."/>
            <person name="Nardi F."/>
        </authorList>
    </citation>
    <scope>NUCLEOTIDE SEQUENCE [LARGE SCALE GENOMIC DNA]</scope>
    <source>
        <strain evidence="1">DMR45628</strain>
    </source>
</reference>
<dbReference type="Proteomes" id="UP001458880">
    <property type="component" value="Unassembled WGS sequence"/>
</dbReference>
<keyword evidence="2" id="KW-1185">Reference proteome</keyword>
<gene>
    <name evidence="1" type="ORF">QE152_g31420</name>
</gene>
<dbReference type="EMBL" id="JASPKY010000444">
    <property type="protein sequence ID" value="KAK9696675.1"/>
    <property type="molecule type" value="Genomic_DNA"/>
</dbReference>